<evidence type="ECO:0000313" key="4">
    <source>
        <dbReference type="EMBL" id="MFK4263440.1"/>
    </source>
</evidence>
<dbReference type="InterPro" id="IPR005479">
    <property type="entry name" value="CPAse_ATP-bd"/>
</dbReference>
<feature type="region of interest" description="Disordered" evidence="2">
    <location>
        <begin position="115"/>
        <end position="135"/>
    </location>
</feature>
<gene>
    <name evidence="4" type="ORF">ACI2L5_00660</name>
</gene>
<sequence>MTAWTGGAPAVHIGNVGDFNAQFADGSPAVRRAGGHYACLAAFYSPDPRILVLPRQVDDFWVRELSRVLEWRDTAVYGAVAGEDGGVVEGLRSRPALLERIRRSGLPVITWGRTPESEGLLAPPEPTAGSGPGAVVGPDGLGQALRVTRRYESKAAAHRLFRTLAPAHPGIVVPAQERLTSRRETARVLAARAAAGATVVVKAEYGVGGYGTTVVTPGQIAEAGGARALARRLVRGAVLIEEYVHGSGPLRNLTFDAVVDDKGAVHPVGVGVMDIDGTSYQGVTVGPGAVPDAPAAVAERFGAAVGGALAAEGYRGWYDVDFVMDRAGRLAPVEINLRLTGPAVAFMIQARLARLQGGLPLVRTLDRLPLGARLPAAALADHLGEASRRCRSLGVTLLPTVVTAAFEPDPYVGVALAARTSGALDAAEAVVRSANEALGRMFLDTGVSASDPSSGASPRRTRRPRRRRS</sequence>
<evidence type="ECO:0000256" key="2">
    <source>
        <dbReference type="SAM" id="MobiDB-lite"/>
    </source>
</evidence>
<feature type="compositionally biased region" description="Polar residues" evidence="2">
    <location>
        <begin position="447"/>
        <end position="456"/>
    </location>
</feature>
<proteinExistence type="predicted"/>
<name>A0ABW8LFE8_9ACTN</name>
<feature type="domain" description="ATP-grasp" evidence="3">
    <location>
        <begin position="163"/>
        <end position="370"/>
    </location>
</feature>
<dbReference type="SUPFAM" id="SSF56059">
    <property type="entry name" value="Glutathione synthetase ATP-binding domain-like"/>
    <property type="match status" value="1"/>
</dbReference>
<dbReference type="Proteomes" id="UP001620295">
    <property type="component" value="Unassembled WGS sequence"/>
</dbReference>
<dbReference type="PROSITE" id="PS50975">
    <property type="entry name" value="ATP_GRASP"/>
    <property type="match status" value="1"/>
</dbReference>
<dbReference type="InterPro" id="IPR011761">
    <property type="entry name" value="ATP-grasp"/>
</dbReference>
<keyword evidence="1" id="KW-0067">ATP-binding</keyword>
<comment type="caution">
    <text evidence="4">The sequence shown here is derived from an EMBL/GenBank/DDBJ whole genome shotgun (WGS) entry which is preliminary data.</text>
</comment>
<keyword evidence="1" id="KW-0547">Nucleotide-binding</keyword>
<dbReference type="RefSeq" id="WP_404745358.1">
    <property type="nucleotide sequence ID" value="NZ_JBJDQH010000001.1"/>
</dbReference>
<accession>A0ABW8LFE8</accession>
<reference evidence="4 5" key="1">
    <citation type="submission" date="2024-11" db="EMBL/GenBank/DDBJ databases">
        <title>The Natural Products Discovery Center: Release of the First 8490 Sequenced Strains for Exploring Actinobacteria Biosynthetic Diversity.</title>
        <authorList>
            <person name="Kalkreuter E."/>
            <person name="Kautsar S.A."/>
            <person name="Yang D."/>
            <person name="Bader C.D."/>
            <person name="Teijaro C.N."/>
            <person name="Fluegel L."/>
            <person name="Davis C.M."/>
            <person name="Simpson J.R."/>
            <person name="Lauterbach L."/>
            <person name="Steele A.D."/>
            <person name="Gui C."/>
            <person name="Meng S."/>
            <person name="Li G."/>
            <person name="Viehrig K."/>
            <person name="Ye F."/>
            <person name="Su P."/>
            <person name="Kiefer A.F."/>
            <person name="Nichols A."/>
            <person name="Cepeda A.J."/>
            <person name="Yan W."/>
            <person name="Fan B."/>
            <person name="Jiang Y."/>
            <person name="Adhikari A."/>
            <person name="Zheng C.-J."/>
            <person name="Schuster L."/>
            <person name="Cowan T.M."/>
            <person name="Smanski M.J."/>
            <person name="Chevrette M.G."/>
            <person name="De Carvalho L.P.S."/>
            <person name="Shen B."/>
        </authorList>
    </citation>
    <scope>NUCLEOTIDE SEQUENCE [LARGE SCALE GENOMIC DNA]</scope>
    <source>
        <strain evidence="4 5">NPDC020863</strain>
    </source>
</reference>
<evidence type="ECO:0000313" key="5">
    <source>
        <dbReference type="Proteomes" id="UP001620295"/>
    </source>
</evidence>
<organism evidence="4 5">
    <name type="scientific">Streptomyces milbemycinicus</name>
    <dbReference type="NCBI Taxonomy" id="476552"/>
    <lineage>
        <taxon>Bacteria</taxon>
        <taxon>Bacillati</taxon>
        <taxon>Actinomycetota</taxon>
        <taxon>Actinomycetes</taxon>
        <taxon>Kitasatosporales</taxon>
        <taxon>Streptomycetaceae</taxon>
        <taxon>Streptomyces</taxon>
    </lineage>
</organism>
<evidence type="ECO:0000256" key="1">
    <source>
        <dbReference type="PROSITE-ProRule" id="PRU00409"/>
    </source>
</evidence>
<protein>
    <recommendedName>
        <fullName evidence="3">ATP-grasp domain-containing protein</fullName>
    </recommendedName>
</protein>
<evidence type="ECO:0000259" key="3">
    <source>
        <dbReference type="PROSITE" id="PS50975"/>
    </source>
</evidence>
<dbReference type="Pfam" id="PF02786">
    <property type="entry name" value="CPSase_L_D2"/>
    <property type="match status" value="1"/>
</dbReference>
<feature type="region of interest" description="Disordered" evidence="2">
    <location>
        <begin position="445"/>
        <end position="469"/>
    </location>
</feature>
<feature type="compositionally biased region" description="Basic residues" evidence="2">
    <location>
        <begin position="459"/>
        <end position="469"/>
    </location>
</feature>
<dbReference type="Gene3D" id="3.30.470.20">
    <property type="entry name" value="ATP-grasp fold, B domain"/>
    <property type="match status" value="1"/>
</dbReference>
<keyword evidence="5" id="KW-1185">Reference proteome</keyword>
<dbReference type="EMBL" id="JBJDQH010000001">
    <property type="protein sequence ID" value="MFK4263440.1"/>
    <property type="molecule type" value="Genomic_DNA"/>
</dbReference>